<dbReference type="RefSeq" id="WP_117543087.1">
    <property type="nucleotide sequence ID" value="NZ_DAWDYP010000001.1"/>
</dbReference>
<dbReference type="EMBL" id="VVZE01000043">
    <property type="protein sequence ID" value="KAA5379325.1"/>
    <property type="molecule type" value="Genomic_DNA"/>
</dbReference>
<evidence type="ECO:0000313" key="3">
    <source>
        <dbReference type="EMBL" id="KAA5314273.1"/>
    </source>
</evidence>
<sequence>MIKYHVFSMGNASDRTMPKKAYAKCVANEKISHKKLVKKVTEHLRFFSHGMMEAVLEEVFNRLSEHLAQGDRVTLDGLGTFSISLKCEGAASEALFSKKNIKGAHIVFTPCRKLKETFADMEYKMAPRIF</sequence>
<feature type="domain" description="HU" evidence="2">
    <location>
        <begin position="2"/>
        <end position="122"/>
    </location>
</feature>
<dbReference type="Proteomes" id="UP000777173">
    <property type="component" value="Unassembled WGS sequence"/>
</dbReference>
<organism evidence="3 6">
    <name type="scientific">Phocaeicola dorei</name>
    <dbReference type="NCBI Taxonomy" id="357276"/>
    <lineage>
        <taxon>Bacteria</taxon>
        <taxon>Pseudomonadati</taxon>
        <taxon>Bacteroidota</taxon>
        <taxon>Bacteroidia</taxon>
        <taxon>Bacteroidales</taxon>
        <taxon>Bacteroidaceae</taxon>
        <taxon>Phocaeicola</taxon>
    </lineage>
</organism>
<keyword evidence="1 5" id="KW-0238">DNA-binding</keyword>
<dbReference type="EMBL" id="VVZV01000038">
    <property type="protein sequence ID" value="KAA5314273.1"/>
    <property type="molecule type" value="Genomic_DNA"/>
</dbReference>
<dbReference type="GO" id="GO:0003677">
    <property type="term" value="F:DNA binding"/>
    <property type="evidence" value="ECO:0007669"/>
    <property type="project" value="UniProtKB-KW"/>
</dbReference>
<evidence type="ECO:0000256" key="1">
    <source>
        <dbReference type="ARBA" id="ARBA00023125"/>
    </source>
</evidence>
<protein>
    <submittedName>
        <fullName evidence="5">HU family DNA-binding protein</fullName>
    </submittedName>
</protein>
<accession>A0A6L3IN53</accession>
<dbReference type="AlphaFoldDB" id="A0A6L3IN53"/>
<dbReference type="Gene3D" id="4.10.520.10">
    <property type="entry name" value="IHF-like DNA-binding proteins"/>
    <property type="match status" value="1"/>
</dbReference>
<dbReference type="InterPro" id="IPR041607">
    <property type="entry name" value="HU-HIG"/>
</dbReference>
<reference evidence="5" key="2">
    <citation type="submission" date="2021-06" db="EMBL/GenBank/DDBJ databases">
        <title>Collection of gut derived symbiotic bacterial strains cultured from healthy donors.</title>
        <authorList>
            <person name="Lin H."/>
            <person name="Littmann E."/>
            <person name="Pamer E.G."/>
        </authorList>
    </citation>
    <scope>NUCLEOTIDE SEQUENCE</scope>
    <source>
        <strain evidence="5">MSK.5.10</strain>
    </source>
</reference>
<dbReference type="InterPro" id="IPR010992">
    <property type="entry name" value="IHF-like_DNA-bd_dom_sf"/>
</dbReference>
<comment type="caution">
    <text evidence="3">The sequence shown here is derived from an EMBL/GenBank/DDBJ whole genome shotgun (WGS) entry which is preliminary data.</text>
</comment>
<dbReference type="SUPFAM" id="SSF47729">
    <property type="entry name" value="IHF-like DNA-binding proteins"/>
    <property type="match status" value="1"/>
</dbReference>
<name>A0A6L3IN53_9BACT</name>
<evidence type="ECO:0000313" key="5">
    <source>
        <dbReference type="EMBL" id="MBV3121695.1"/>
    </source>
</evidence>
<dbReference type="EMBL" id="JAHOAX010000001">
    <property type="protein sequence ID" value="MBV3121695.1"/>
    <property type="molecule type" value="Genomic_DNA"/>
</dbReference>
<evidence type="ECO:0000313" key="4">
    <source>
        <dbReference type="EMBL" id="KAA5379325.1"/>
    </source>
</evidence>
<evidence type="ECO:0000259" key="2">
    <source>
        <dbReference type="Pfam" id="PF18291"/>
    </source>
</evidence>
<proteinExistence type="predicted"/>
<evidence type="ECO:0000313" key="6">
    <source>
        <dbReference type="Proteomes" id="UP000481700"/>
    </source>
</evidence>
<dbReference type="Pfam" id="PF18291">
    <property type="entry name" value="HU-HIG"/>
    <property type="match status" value="1"/>
</dbReference>
<reference evidence="3 6" key="1">
    <citation type="journal article" date="2019" name="Nat. Med.">
        <title>A library of human gut bacterial isolates paired with longitudinal multiomics data enables mechanistic microbiome research.</title>
        <authorList>
            <person name="Poyet M."/>
            <person name="Groussin M."/>
            <person name="Gibbons S.M."/>
            <person name="Avila-Pacheco J."/>
            <person name="Jiang X."/>
            <person name="Kearney S.M."/>
            <person name="Perrotta A.R."/>
            <person name="Berdy B."/>
            <person name="Zhao S."/>
            <person name="Lieberman T.D."/>
            <person name="Swanson P.K."/>
            <person name="Smith M."/>
            <person name="Roesemann S."/>
            <person name="Alexander J.E."/>
            <person name="Rich S.A."/>
            <person name="Livny J."/>
            <person name="Vlamakis H."/>
            <person name="Clish C."/>
            <person name="Bullock K."/>
            <person name="Deik A."/>
            <person name="Scott J."/>
            <person name="Pierce K.A."/>
            <person name="Xavier R.J."/>
            <person name="Alm E.J."/>
        </authorList>
    </citation>
    <scope>NUCLEOTIDE SEQUENCE [LARGE SCALE GENOMIC DNA]</scope>
    <source>
        <strain evidence="3 6">BIOML-A25</strain>
        <strain evidence="4">BIOML-A8</strain>
    </source>
</reference>
<dbReference type="Proteomes" id="UP000481700">
    <property type="component" value="Unassembled WGS sequence"/>
</dbReference>
<gene>
    <name evidence="4" type="ORF">F2Y44_21480</name>
    <name evidence="3" type="ORF">F2Z07_21345</name>
    <name evidence="5" type="ORF">KSU80_00610</name>
</gene>